<dbReference type="Pfam" id="PF00571">
    <property type="entry name" value="CBS"/>
    <property type="match status" value="2"/>
</dbReference>
<dbReference type="Gene3D" id="1.10.357.20">
    <property type="entry name" value="SLC41 divalent cation transporters, integral membrane domain"/>
    <property type="match status" value="1"/>
</dbReference>
<evidence type="ECO:0000256" key="5">
    <source>
        <dbReference type="ARBA" id="ARBA00022842"/>
    </source>
</evidence>
<keyword evidence="8" id="KW-0129">CBS domain</keyword>
<keyword evidence="5 9" id="KW-0460">Magnesium</keyword>
<evidence type="ECO:0000256" key="9">
    <source>
        <dbReference type="RuleBase" id="RU362011"/>
    </source>
</evidence>
<comment type="subunit">
    <text evidence="9">Homodimer.</text>
</comment>
<feature type="domain" description="CBS" evidence="10">
    <location>
        <begin position="134"/>
        <end position="196"/>
    </location>
</feature>
<dbReference type="InterPro" id="IPR006667">
    <property type="entry name" value="SLC41_membr_dom"/>
</dbReference>
<keyword evidence="12" id="KW-1185">Reference proteome</keyword>
<sequence length="451" mass="49598">MSIQKSLQKIIKMIKERDTNLEEFFQNLHPSDFAEIVDDLTDEQKAELFDLLSDEEAAMVIQEMEELDQVVLFQLLTKKRASAILKEMASDDAADLLSELPENEARELLTLIDEDAEELRGLMKYPEDTAGGIMTTEYIAFPENMTVEEAIRRLREIAPEAETVYYVYVVTEEMQVSGVLSLRELIASADGTKLAEIMRKSLISVPVDMDQEEVARLVSKYDLLAVPVVDERQRLLGIVTVDDILDVLEEEATEDMYRRVGAAELESVDLVSASVPSILGRRLPWLIITLIGGLFVGSVIAVFEEALEAVAALVFFIPVIMDMGGNVATQSSTVFVRGVATGEISVEERWGYFMREIRIGVLMGVICGSTVAVAASFWQGDPMLGLVVGIAMSGTVTVAAIIGTLIPLVFSQFGIDPAYASGPLVTTIKDATGLLIYFSIAIRLLPELVNL</sequence>
<evidence type="ECO:0000256" key="7">
    <source>
        <dbReference type="ARBA" id="ARBA00023136"/>
    </source>
</evidence>
<dbReference type="STRING" id="555088.DealDRAFT_1359"/>
<dbReference type="GO" id="GO:0015095">
    <property type="term" value="F:magnesium ion transmembrane transporter activity"/>
    <property type="evidence" value="ECO:0007669"/>
    <property type="project" value="UniProtKB-UniRule"/>
</dbReference>
<keyword evidence="9" id="KW-1003">Cell membrane</keyword>
<dbReference type="SUPFAM" id="SSF158791">
    <property type="entry name" value="MgtE N-terminal domain-like"/>
    <property type="match status" value="1"/>
</dbReference>
<dbReference type="InterPro" id="IPR006669">
    <property type="entry name" value="MgtE_transporter"/>
</dbReference>
<feature type="transmembrane region" description="Helical" evidence="9">
    <location>
        <begin position="359"/>
        <end position="378"/>
    </location>
</feature>
<dbReference type="Proteomes" id="UP000006443">
    <property type="component" value="Unassembled WGS sequence"/>
</dbReference>
<dbReference type="AlphaFoldDB" id="C0GFV0"/>
<proteinExistence type="inferred from homology"/>
<dbReference type="RefSeq" id="WP_008516050.1">
    <property type="nucleotide sequence ID" value="NZ_ACJM01000006.1"/>
</dbReference>
<evidence type="ECO:0000256" key="1">
    <source>
        <dbReference type="ARBA" id="ARBA00004141"/>
    </source>
</evidence>
<feature type="transmembrane region" description="Helical" evidence="9">
    <location>
        <begin position="384"/>
        <end position="410"/>
    </location>
</feature>
<dbReference type="InterPro" id="IPR038076">
    <property type="entry name" value="MgtE_N_sf"/>
</dbReference>
<keyword evidence="9" id="KW-0479">Metal-binding</keyword>
<evidence type="ECO:0000313" key="12">
    <source>
        <dbReference type="Proteomes" id="UP000006443"/>
    </source>
</evidence>
<dbReference type="OrthoDB" id="9790355at2"/>
<evidence type="ECO:0000313" key="11">
    <source>
        <dbReference type="EMBL" id="EEG77639.1"/>
    </source>
</evidence>
<dbReference type="PANTHER" id="PTHR43773:SF1">
    <property type="entry name" value="MAGNESIUM TRANSPORTER MGTE"/>
    <property type="match status" value="1"/>
</dbReference>
<keyword evidence="7 9" id="KW-0472">Membrane</keyword>
<accession>C0GFV0</accession>
<dbReference type="GO" id="GO:0046872">
    <property type="term" value="F:metal ion binding"/>
    <property type="evidence" value="ECO:0007669"/>
    <property type="project" value="UniProtKB-KW"/>
</dbReference>
<evidence type="ECO:0000256" key="2">
    <source>
        <dbReference type="ARBA" id="ARBA00009749"/>
    </source>
</evidence>
<dbReference type="Pfam" id="PF03448">
    <property type="entry name" value="MgtE_N"/>
    <property type="match status" value="1"/>
</dbReference>
<feature type="transmembrane region" description="Helical" evidence="9">
    <location>
        <begin position="283"/>
        <end position="303"/>
    </location>
</feature>
<comment type="subcellular location">
    <subcellularLocation>
        <location evidence="9">Cell membrane</location>
        <topology evidence="9">Multi-pass membrane protein</topology>
    </subcellularLocation>
    <subcellularLocation>
        <location evidence="1">Membrane</location>
        <topology evidence="1">Multi-pass membrane protein</topology>
    </subcellularLocation>
</comment>
<dbReference type="SUPFAM" id="SSF161093">
    <property type="entry name" value="MgtE membrane domain-like"/>
    <property type="match status" value="1"/>
</dbReference>
<keyword evidence="6 9" id="KW-1133">Transmembrane helix</keyword>
<evidence type="ECO:0000256" key="4">
    <source>
        <dbReference type="ARBA" id="ARBA00022692"/>
    </source>
</evidence>
<dbReference type="GO" id="GO:0005886">
    <property type="term" value="C:plasma membrane"/>
    <property type="evidence" value="ECO:0007669"/>
    <property type="project" value="UniProtKB-SubCell"/>
</dbReference>
<dbReference type="InterPro" id="IPR000644">
    <property type="entry name" value="CBS_dom"/>
</dbReference>
<comment type="caution">
    <text evidence="9">Lacks conserved residue(s) required for the propagation of feature annotation.</text>
</comment>
<evidence type="ECO:0000259" key="10">
    <source>
        <dbReference type="PROSITE" id="PS51371"/>
    </source>
</evidence>
<dbReference type="PANTHER" id="PTHR43773">
    <property type="entry name" value="MAGNESIUM TRANSPORTER MGTE"/>
    <property type="match status" value="1"/>
</dbReference>
<comment type="caution">
    <text evidence="11">The sequence shown here is derived from an EMBL/GenBank/DDBJ whole genome shotgun (WGS) entry which is preliminary data.</text>
</comment>
<dbReference type="SUPFAM" id="SSF54631">
    <property type="entry name" value="CBS-domain pair"/>
    <property type="match status" value="1"/>
</dbReference>
<comment type="similarity">
    <text evidence="2 9">Belongs to the SLC41A transporter family.</text>
</comment>
<dbReference type="InterPro" id="IPR006668">
    <property type="entry name" value="Mg_transptr_MgtE_intracell_dom"/>
</dbReference>
<dbReference type="InterPro" id="IPR036739">
    <property type="entry name" value="SLC41_membr_dom_sf"/>
</dbReference>
<feature type="domain" description="CBS" evidence="10">
    <location>
        <begin position="198"/>
        <end position="254"/>
    </location>
</feature>
<dbReference type="EMBL" id="ACJM01000006">
    <property type="protein sequence ID" value="EEG77639.1"/>
    <property type="molecule type" value="Genomic_DNA"/>
</dbReference>
<name>C0GFV0_DETAL</name>
<dbReference type="eggNOG" id="COG2239">
    <property type="taxonomic scope" value="Bacteria"/>
</dbReference>
<dbReference type="CDD" id="cd04606">
    <property type="entry name" value="CBS_pair_Mg_transporter"/>
    <property type="match status" value="1"/>
</dbReference>
<dbReference type="Pfam" id="PF01769">
    <property type="entry name" value="MgtE"/>
    <property type="match status" value="1"/>
</dbReference>
<gene>
    <name evidence="11" type="ORF">DealDRAFT_1359</name>
</gene>
<keyword evidence="3 9" id="KW-0813">Transport</keyword>
<reference evidence="11 12" key="1">
    <citation type="submission" date="2009-02" db="EMBL/GenBank/DDBJ databases">
        <title>Sequencing of the draft genome and assembly of Dethiobacter alkaliphilus AHT 1.</title>
        <authorList>
            <consortium name="US DOE Joint Genome Institute (JGI-PGF)"/>
            <person name="Lucas S."/>
            <person name="Copeland A."/>
            <person name="Lapidus A."/>
            <person name="Glavina del Rio T."/>
            <person name="Dalin E."/>
            <person name="Tice H."/>
            <person name="Bruce D."/>
            <person name="Goodwin L."/>
            <person name="Pitluck S."/>
            <person name="Larimer F."/>
            <person name="Land M.L."/>
            <person name="Hauser L."/>
            <person name="Muyzer G."/>
        </authorList>
    </citation>
    <scope>NUCLEOTIDE SEQUENCE [LARGE SCALE GENOMIC DNA]</scope>
    <source>
        <strain evidence="11 12">AHT 1</strain>
    </source>
</reference>
<feature type="transmembrane region" description="Helical" evidence="9">
    <location>
        <begin position="309"/>
        <end position="328"/>
    </location>
</feature>
<dbReference type="PROSITE" id="PS51371">
    <property type="entry name" value="CBS"/>
    <property type="match status" value="2"/>
</dbReference>
<dbReference type="InterPro" id="IPR046342">
    <property type="entry name" value="CBS_dom_sf"/>
</dbReference>
<dbReference type="NCBIfam" id="TIGR00400">
    <property type="entry name" value="mgtE"/>
    <property type="match status" value="1"/>
</dbReference>
<dbReference type="Gene3D" id="3.10.580.10">
    <property type="entry name" value="CBS-domain"/>
    <property type="match status" value="1"/>
</dbReference>
<evidence type="ECO:0000256" key="8">
    <source>
        <dbReference type="PROSITE-ProRule" id="PRU00703"/>
    </source>
</evidence>
<organism evidence="11 12">
    <name type="scientific">Dethiobacter alkaliphilus AHT 1</name>
    <dbReference type="NCBI Taxonomy" id="555088"/>
    <lineage>
        <taxon>Bacteria</taxon>
        <taxon>Bacillati</taxon>
        <taxon>Bacillota</taxon>
        <taxon>Dethiobacteria</taxon>
        <taxon>Dethiobacterales</taxon>
        <taxon>Dethiobacteraceae</taxon>
        <taxon>Dethiobacter</taxon>
    </lineage>
</organism>
<dbReference type="SMART" id="SM00116">
    <property type="entry name" value="CBS"/>
    <property type="match status" value="2"/>
</dbReference>
<protein>
    <recommendedName>
        <fullName evidence="9">Magnesium transporter MgtE</fullName>
    </recommendedName>
</protein>
<dbReference type="Gene3D" id="1.25.60.10">
    <property type="entry name" value="MgtE N-terminal domain-like"/>
    <property type="match status" value="1"/>
</dbReference>
<comment type="function">
    <text evidence="9">Acts as a magnesium transporter.</text>
</comment>
<evidence type="ECO:0000256" key="3">
    <source>
        <dbReference type="ARBA" id="ARBA00022448"/>
    </source>
</evidence>
<evidence type="ECO:0000256" key="6">
    <source>
        <dbReference type="ARBA" id="ARBA00022989"/>
    </source>
</evidence>
<dbReference type="SMART" id="SM00924">
    <property type="entry name" value="MgtE_N"/>
    <property type="match status" value="1"/>
</dbReference>
<keyword evidence="4 9" id="KW-0812">Transmembrane</keyword>